<dbReference type="AlphaFoldDB" id="A0A7J5TWJ0"/>
<dbReference type="RefSeq" id="WP_152126264.1">
    <property type="nucleotide sequence ID" value="NZ_WELI01000010.1"/>
</dbReference>
<dbReference type="SUPFAM" id="SSF109604">
    <property type="entry name" value="HD-domain/PDEase-like"/>
    <property type="match status" value="1"/>
</dbReference>
<name>A0A7J5TWJ0_9BACT</name>
<dbReference type="EMBL" id="WELI01000010">
    <property type="protein sequence ID" value="KAB7727632.1"/>
    <property type="molecule type" value="Genomic_DNA"/>
</dbReference>
<dbReference type="Proteomes" id="UP000488299">
    <property type="component" value="Unassembled WGS sequence"/>
</dbReference>
<protein>
    <submittedName>
        <fullName evidence="2">HD domain-containing protein</fullName>
    </submittedName>
</protein>
<keyword evidence="3" id="KW-1185">Reference proteome</keyword>
<accession>A0A7J5TWJ0</accession>
<dbReference type="Pfam" id="PF01966">
    <property type="entry name" value="HD"/>
    <property type="match status" value="1"/>
</dbReference>
<gene>
    <name evidence="2" type="ORF">F5984_21440</name>
</gene>
<feature type="domain" description="HD" evidence="1">
    <location>
        <begin position="34"/>
        <end position="147"/>
    </location>
</feature>
<proteinExistence type="predicted"/>
<sequence length="215" mass="24271">MTSTQTALFFDTPAGNLEAVWLRARPHLNVRNNDEHTLFSFLYAKTLCETYPDADAGLVLPAILLHDTGWSKIPPDKILHAFGPNNKYPELTRQHELESLDIAMPVLTQLGYADEAVEQILNLIDGHDTTKHARSLNDAIHKDADKLWRYTPHGNRIIGEWFEIGPAQVLDILENFVLPGFLTDEGRRLATLLLQTARLNLEMSEWGRVVAPGRQ</sequence>
<evidence type="ECO:0000313" key="2">
    <source>
        <dbReference type="EMBL" id="KAB7727632.1"/>
    </source>
</evidence>
<organism evidence="2 3">
    <name type="scientific">Rudanella paleaurantiibacter</name>
    <dbReference type="NCBI Taxonomy" id="2614655"/>
    <lineage>
        <taxon>Bacteria</taxon>
        <taxon>Pseudomonadati</taxon>
        <taxon>Bacteroidota</taxon>
        <taxon>Cytophagia</taxon>
        <taxon>Cytophagales</taxon>
        <taxon>Cytophagaceae</taxon>
        <taxon>Rudanella</taxon>
    </lineage>
</organism>
<reference evidence="2 3" key="1">
    <citation type="submission" date="2019-10" db="EMBL/GenBank/DDBJ databases">
        <title>Rudanella paleaurantiibacter sp. nov., isolated from sludge.</title>
        <authorList>
            <person name="Xu S.Q."/>
        </authorList>
    </citation>
    <scope>NUCLEOTIDE SEQUENCE [LARGE SCALE GENOMIC DNA]</scope>
    <source>
        <strain evidence="2 3">HX-22-17</strain>
    </source>
</reference>
<comment type="caution">
    <text evidence="2">The sequence shown here is derived from an EMBL/GenBank/DDBJ whole genome shotgun (WGS) entry which is preliminary data.</text>
</comment>
<dbReference type="CDD" id="cd00077">
    <property type="entry name" value="HDc"/>
    <property type="match status" value="1"/>
</dbReference>
<dbReference type="Gene3D" id="1.10.3210.10">
    <property type="entry name" value="Hypothetical protein af1432"/>
    <property type="match status" value="1"/>
</dbReference>
<evidence type="ECO:0000259" key="1">
    <source>
        <dbReference type="Pfam" id="PF01966"/>
    </source>
</evidence>
<evidence type="ECO:0000313" key="3">
    <source>
        <dbReference type="Proteomes" id="UP000488299"/>
    </source>
</evidence>
<dbReference type="InterPro" id="IPR006674">
    <property type="entry name" value="HD_domain"/>
</dbReference>
<dbReference type="InterPro" id="IPR003607">
    <property type="entry name" value="HD/PDEase_dom"/>
</dbReference>